<feature type="transmembrane region" description="Helical" evidence="1">
    <location>
        <begin position="299"/>
        <end position="319"/>
    </location>
</feature>
<sequence length="454" mass="49782">MTILPEPWRGKDFNLDSSGVAGFFGGEEAISAMTTVHLYRGRKWLGWYNSPGGYTVAKCYGRLAKGSLWTGLYPGSKLDPVELFGLGGKNSPKFVAAHSGTILQETSHLAYLLLKMCEGLEAEKGDAGKRLTTPSGVTVVHLEEPKELHSSDPADTVPPILRPAIPRASVLLTSLIPIGFTFAACVLSALVRDWYAFSMILLGAVANGFTCLVLGSGTLTVKRVKPAPDVPKGDGLLETKKELVILLGPESAVAQVTRGSFGLEFPSISAPNYHDVGICCVLLTSQFLVQLLLIPQAGLFGQTMFLVSFAVSWLYNAYLSSFDKEEMQREVLFTKKVLNISGEPSRYMFGTRTSLAVFVTFALQPKDPLNMLNHLIPNDTEIWNAFKKGIAKQIDFQGEDLLLDLDRFKSGGDVSLVGHMRGDAQHAYNTYRKYLTCREEETASLRMQKQKQEV</sequence>
<comment type="caution">
    <text evidence="2">The sequence shown here is derived from an EMBL/GenBank/DDBJ whole genome shotgun (WGS) entry which is preliminary data.</text>
</comment>
<dbReference type="AlphaFoldDB" id="A0A8H5CR93"/>
<keyword evidence="1" id="KW-0812">Transmembrane</keyword>
<dbReference type="Proteomes" id="UP000559256">
    <property type="component" value="Unassembled WGS sequence"/>
</dbReference>
<keyword evidence="3" id="KW-1185">Reference proteome</keyword>
<evidence type="ECO:0000256" key="1">
    <source>
        <dbReference type="SAM" id="Phobius"/>
    </source>
</evidence>
<feature type="transmembrane region" description="Helical" evidence="1">
    <location>
        <begin position="196"/>
        <end position="215"/>
    </location>
</feature>
<protein>
    <submittedName>
        <fullName evidence="2">Uncharacterized protein</fullName>
    </submittedName>
</protein>
<feature type="transmembrane region" description="Helical" evidence="1">
    <location>
        <begin position="170"/>
        <end position="190"/>
    </location>
</feature>
<gene>
    <name evidence="2" type="ORF">D9758_009702</name>
</gene>
<dbReference type="EMBL" id="JAACJM010000114">
    <property type="protein sequence ID" value="KAF5345187.1"/>
    <property type="molecule type" value="Genomic_DNA"/>
</dbReference>
<accession>A0A8H5CR93</accession>
<reference evidence="2 3" key="1">
    <citation type="journal article" date="2020" name="ISME J.">
        <title>Uncovering the hidden diversity of litter-decomposition mechanisms in mushroom-forming fungi.</title>
        <authorList>
            <person name="Floudas D."/>
            <person name="Bentzer J."/>
            <person name="Ahren D."/>
            <person name="Johansson T."/>
            <person name="Persson P."/>
            <person name="Tunlid A."/>
        </authorList>
    </citation>
    <scope>NUCLEOTIDE SEQUENCE [LARGE SCALE GENOMIC DNA]</scope>
    <source>
        <strain evidence="2 3">CBS 291.85</strain>
    </source>
</reference>
<keyword evidence="1" id="KW-0472">Membrane</keyword>
<proteinExistence type="predicted"/>
<evidence type="ECO:0000313" key="2">
    <source>
        <dbReference type="EMBL" id="KAF5345187.1"/>
    </source>
</evidence>
<dbReference type="OrthoDB" id="2366471at2759"/>
<evidence type="ECO:0000313" key="3">
    <source>
        <dbReference type="Proteomes" id="UP000559256"/>
    </source>
</evidence>
<name>A0A8H5CR93_9AGAR</name>
<organism evidence="2 3">
    <name type="scientific">Tetrapyrgos nigripes</name>
    <dbReference type="NCBI Taxonomy" id="182062"/>
    <lineage>
        <taxon>Eukaryota</taxon>
        <taxon>Fungi</taxon>
        <taxon>Dikarya</taxon>
        <taxon>Basidiomycota</taxon>
        <taxon>Agaricomycotina</taxon>
        <taxon>Agaricomycetes</taxon>
        <taxon>Agaricomycetidae</taxon>
        <taxon>Agaricales</taxon>
        <taxon>Marasmiineae</taxon>
        <taxon>Marasmiaceae</taxon>
        <taxon>Tetrapyrgos</taxon>
    </lineage>
</organism>
<keyword evidence="1" id="KW-1133">Transmembrane helix</keyword>